<keyword evidence="1" id="KW-0812">Transmembrane</keyword>
<feature type="domain" description="VanZ-like" evidence="2">
    <location>
        <begin position="93"/>
        <end position="164"/>
    </location>
</feature>
<gene>
    <name evidence="3" type="ORF">Pa4123_03590</name>
</gene>
<dbReference type="Proteomes" id="UP001144280">
    <property type="component" value="Unassembled WGS sequence"/>
</dbReference>
<organism evidence="3 4">
    <name type="scientific">Phytohabitans aurantiacus</name>
    <dbReference type="NCBI Taxonomy" id="3016789"/>
    <lineage>
        <taxon>Bacteria</taxon>
        <taxon>Bacillati</taxon>
        <taxon>Actinomycetota</taxon>
        <taxon>Actinomycetes</taxon>
        <taxon>Micromonosporales</taxon>
        <taxon>Micromonosporaceae</taxon>
    </lineage>
</organism>
<evidence type="ECO:0000256" key="1">
    <source>
        <dbReference type="SAM" id="Phobius"/>
    </source>
</evidence>
<name>A0ABQ5QLK3_9ACTN</name>
<feature type="transmembrane region" description="Helical" evidence="1">
    <location>
        <begin position="120"/>
        <end position="138"/>
    </location>
</feature>
<dbReference type="RefSeq" id="WP_281891947.1">
    <property type="nucleotide sequence ID" value="NZ_BSDI01000001.1"/>
</dbReference>
<feature type="transmembrane region" description="Helical" evidence="1">
    <location>
        <begin position="97"/>
        <end position="113"/>
    </location>
</feature>
<feature type="transmembrane region" description="Helical" evidence="1">
    <location>
        <begin position="41"/>
        <end position="58"/>
    </location>
</feature>
<feature type="transmembrane region" description="Helical" evidence="1">
    <location>
        <begin position="12"/>
        <end position="29"/>
    </location>
</feature>
<reference evidence="3" key="1">
    <citation type="submission" date="2022-12" db="EMBL/GenBank/DDBJ databases">
        <title>New Phytohabitans aurantiacus sp. RD004123 nov., an actinomycete isolated from soil.</title>
        <authorList>
            <person name="Triningsih D.W."/>
            <person name="Harunari E."/>
            <person name="Igarashi Y."/>
        </authorList>
    </citation>
    <scope>NUCLEOTIDE SEQUENCE</scope>
    <source>
        <strain evidence="3">RD004123</strain>
    </source>
</reference>
<dbReference type="EMBL" id="BSDI01000001">
    <property type="protein sequence ID" value="GLH95087.1"/>
    <property type="molecule type" value="Genomic_DNA"/>
</dbReference>
<keyword evidence="4" id="KW-1185">Reference proteome</keyword>
<evidence type="ECO:0000313" key="4">
    <source>
        <dbReference type="Proteomes" id="UP001144280"/>
    </source>
</evidence>
<evidence type="ECO:0000313" key="3">
    <source>
        <dbReference type="EMBL" id="GLH95087.1"/>
    </source>
</evidence>
<keyword evidence="1" id="KW-1133">Transmembrane helix</keyword>
<comment type="caution">
    <text evidence="3">The sequence shown here is derived from an EMBL/GenBank/DDBJ whole genome shotgun (WGS) entry which is preliminary data.</text>
</comment>
<sequence>MIGWAKAFLAEPWPALTLFFLATAAVALFQPLARKLGWPPLPTLGALLGLAAIAALTLPPPPGEGYSRELAACGRALTDIGDFARALVATSDRGERVGNVLMFMPFTFFATLASRRPGPVALVGVLLPLAIEVTQSLLDLGRDCAARDWANNAIGAVLGVALAVAVLRLSKARRSPLRHTSGPPPSE</sequence>
<dbReference type="InterPro" id="IPR006976">
    <property type="entry name" value="VanZ-like"/>
</dbReference>
<protein>
    <recommendedName>
        <fullName evidence="2">VanZ-like domain-containing protein</fullName>
    </recommendedName>
</protein>
<evidence type="ECO:0000259" key="2">
    <source>
        <dbReference type="Pfam" id="PF04892"/>
    </source>
</evidence>
<feature type="transmembrane region" description="Helical" evidence="1">
    <location>
        <begin position="150"/>
        <end position="169"/>
    </location>
</feature>
<proteinExistence type="predicted"/>
<accession>A0ABQ5QLK3</accession>
<dbReference type="Pfam" id="PF04892">
    <property type="entry name" value="VanZ"/>
    <property type="match status" value="1"/>
</dbReference>
<keyword evidence="1" id="KW-0472">Membrane</keyword>